<feature type="chain" id="PRO_5039657531" evidence="7">
    <location>
        <begin position="25"/>
        <end position="276"/>
    </location>
</feature>
<keyword evidence="7" id="KW-0732">Signal</keyword>
<keyword evidence="2" id="KW-0479">Metal-binding</keyword>
<feature type="domain" description="Peptidase M48" evidence="8">
    <location>
        <begin position="78"/>
        <end position="260"/>
    </location>
</feature>
<comment type="cofactor">
    <cofactor evidence="6">
        <name>Zn(2+)</name>
        <dbReference type="ChEBI" id="CHEBI:29105"/>
    </cofactor>
    <text evidence="6">Binds 1 zinc ion per subunit.</text>
</comment>
<evidence type="ECO:0000313" key="9">
    <source>
        <dbReference type="EMBL" id="HJD44170.1"/>
    </source>
</evidence>
<comment type="caution">
    <text evidence="9">The sequence shown here is derived from an EMBL/GenBank/DDBJ whole genome shotgun (WGS) entry which is preliminary data.</text>
</comment>
<dbReference type="GO" id="GO:0051603">
    <property type="term" value="P:proteolysis involved in protein catabolic process"/>
    <property type="evidence" value="ECO:0007669"/>
    <property type="project" value="TreeGrafter"/>
</dbReference>
<accession>A0A9D2RHZ3</accession>
<sequence>MKAILLRCSKVLCVTATVALTACAAVDTTSGGTVGVQRKQYMSGLVSEAQLNQTAAQQYADVIGQARNQKKLDTDGAQTKRVRAIANRLIAQVGAFRPDAQSWNWEVHVLQSSDVNAWCMPGGKIAVYSGLINQLKPTDAELAAIIGHEMAHALREHAREQVSQQMATDIGLSVLSMVTGNAAVQDLGGNLSQVMFTLPNSRTHETEADRIGVELAARAGYDPRAAVSLWQKMAQLDGQGQTPEFLSTHPSAASRIQDLQVMSDRVLPLYQAAAKP</sequence>
<dbReference type="AlphaFoldDB" id="A0A9D2RHZ3"/>
<protein>
    <submittedName>
        <fullName evidence="9">M48 family metallopeptidase</fullName>
    </submittedName>
</protein>
<proteinExistence type="inferred from homology"/>
<dbReference type="PROSITE" id="PS51257">
    <property type="entry name" value="PROKAR_LIPOPROTEIN"/>
    <property type="match status" value="1"/>
</dbReference>
<dbReference type="GO" id="GO:0004222">
    <property type="term" value="F:metalloendopeptidase activity"/>
    <property type="evidence" value="ECO:0007669"/>
    <property type="project" value="InterPro"/>
</dbReference>
<dbReference type="Proteomes" id="UP000823889">
    <property type="component" value="Unassembled WGS sequence"/>
</dbReference>
<evidence type="ECO:0000259" key="8">
    <source>
        <dbReference type="Pfam" id="PF01435"/>
    </source>
</evidence>
<dbReference type="Gene3D" id="3.30.2010.10">
    <property type="entry name" value="Metalloproteases ('zincins'), catalytic domain"/>
    <property type="match status" value="1"/>
</dbReference>
<dbReference type="Pfam" id="PF01435">
    <property type="entry name" value="Peptidase_M48"/>
    <property type="match status" value="1"/>
</dbReference>
<reference evidence="9" key="1">
    <citation type="journal article" date="2021" name="PeerJ">
        <title>Extensive microbial diversity within the chicken gut microbiome revealed by metagenomics and culture.</title>
        <authorList>
            <person name="Gilroy R."/>
            <person name="Ravi A."/>
            <person name="Getino M."/>
            <person name="Pursley I."/>
            <person name="Horton D.L."/>
            <person name="Alikhan N.F."/>
            <person name="Baker D."/>
            <person name="Gharbi K."/>
            <person name="Hall N."/>
            <person name="Watson M."/>
            <person name="Adriaenssens E.M."/>
            <person name="Foster-Nyarko E."/>
            <person name="Jarju S."/>
            <person name="Secka A."/>
            <person name="Antonio M."/>
            <person name="Oren A."/>
            <person name="Chaudhuri R.R."/>
            <person name="La Ragione R."/>
            <person name="Hildebrand F."/>
            <person name="Pallen M.J."/>
        </authorList>
    </citation>
    <scope>NUCLEOTIDE SEQUENCE</scope>
    <source>
        <strain evidence="9">9264</strain>
    </source>
</reference>
<keyword evidence="5 6" id="KW-0482">Metalloprotease</keyword>
<dbReference type="PANTHER" id="PTHR22726">
    <property type="entry name" value="METALLOENDOPEPTIDASE OMA1"/>
    <property type="match status" value="1"/>
</dbReference>
<feature type="signal peptide" evidence="7">
    <location>
        <begin position="1"/>
        <end position="24"/>
    </location>
</feature>
<dbReference type="InterPro" id="IPR001915">
    <property type="entry name" value="Peptidase_M48"/>
</dbReference>
<dbReference type="InterPro" id="IPR051156">
    <property type="entry name" value="Mito/Outer_Membr_Metalloprot"/>
</dbReference>
<keyword evidence="4 6" id="KW-0862">Zinc</keyword>
<evidence type="ECO:0000256" key="7">
    <source>
        <dbReference type="SAM" id="SignalP"/>
    </source>
</evidence>
<keyword evidence="1 6" id="KW-0645">Protease</keyword>
<dbReference type="EMBL" id="DWUQ01000080">
    <property type="protein sequence ID" value="HJD44170.1"/>
    <property type="molecule type" value="Genomic_DNA"/>
</dbReference>
<organism evidence="9 10">
    <name type="scientific">Candidatus Paenalcaligenes intestinipullorum</name>
    <dbReference type="NCBI Taxonomy" id="2838718"/>
    <lineage>
        <taxon>Bacteria</taxon>
        <taxon>Pseudomonadati</taxon>
        <taxon>Pseudomonadota</taxon>
        <taxon>Betaproteobacteria</taxon>
        <taxon>Burkholderiales</taxon>
        <taxon>Alcaligenaceae</taxon>
        <taxon>Paenalcaligenes</taxon>
    </lineage>
</organism>
<evidence type="ECO:0000256" key="2">
    <source>
        <dbReference type="ARBA" id="ARBA00022723"/>
    </source>
</evidence>
<dbReference type="CDD" id="cd07331">
    <property type="entry name" value="M48C_Oma1_like"/>
    <property type="match status" value="1"/>
</dbReference>
<comment type="similarity">
    <text evidence="6">Belongs to the peptidase M48 family.</text>
</comment>
<dbReference type="PANTHER" id="PTHR22726:SF1">
    <property type="entry name" value="METALLOENDOPEPTIDASE OMA1, MITOCHONDRIAL"/>
    <property type="match status" value="1"/>
</dbReference>
<evidence type="ECO:0000256" key="5">
    <source>
        <dbReference type="ARBA" id="ARBA00023049"/>
    </source>
</evidence>
<evidence type="ECO:0000256" key="6">
    <source>
        <dbReference type="RuleBase" id="RU003983"/>
    </source>
</evidence>
<name>A0A9D2RHZ3_9BURK</name>
<evidence type="ECO:0000313" key="10">
    <source>
        <dbReference type="Proteomes" id="UP000823889"/>
    </source>
</evidence>
<gene>
    <name evidence="9" type="ORF">H9906_03975</name>
</gene>
<evidence type="ECO:0000256" key="3">
    <source>
        <dbReference type="ARBA" id="ARBA00022801"/>
    </source>
</evidence>
<evidence type="ECO:0000256" key="1">
    <source>
        <dbReference type="ARBA" id="ARBA00022670"/>
    </source>
</evidence>
<evidence type="ECO:0000256" key="4">
    <source>
        <dbReference type="ARBA" id="ARBA00022833"/>
    </source>
</evidence>
<dbReference type="GO" id="GO:0016020">
    <property type="term" value="C:membrane"/>
    <property type="evidence" value="ECO:0007669"/>
    <property type="project" value="TreeGrafter"/>
</dbReference>
<reference evidence="9" key="2">
    <citation type="submission" date="2021-04" db="EMBL/GenBank/DDBJ databases">
        <authorList>
            <person name="Gilroy R."/>
        </authorList>
    </citation>
    <scope>NUCLEOTIDE SEQUENCE</scope>
    <source>
        <strain evidence="9">9264</strain>
    </source>
</reference>
<keyword evidence="3 6" id="KW-0378">Hydrolase</keyword>
<dbReference type="GO" id="GO:0046872">
    <property type="term" value="F:metal ion binding"/>
    <property type="evidence" value="ECO:0007669"/>
    <property type="project" value="UniProtKB-KW"/>
</dbReference>